<dbReference type="CDD" id="cd17546">
    <property type="entry name" value="REC_hyHK_CKI1_RcsC-like"/>
    <property type="match status" value="1"/>
</dbReference>
<evidence type="ECO:0000313" key="17">
    <source>
        <dbReference type="EMBL" id="NMF57830.1"/>
    </source>
</evidence>
<evidence type="ECO:0000256" key="6">
    <source>
        <dbReference type="ARBA" id="ARBA00022777"/>
    </source>
</evidence>
<feature type="coiled-coil region" evidence="10">
    <location>
        <begin position="302"/>
        <end position="337"/>
    </location>
</feature>
<feature type="domain" description="Phytochrome chromophore attachment site" evidence="11">
    <location>
        <begin position="1310"/>
        <end position="1450"/>
    </location>
</feature>
<feature type="domain" description="Response regulatory" evidence="13">
    <location>
        <begin position="1976"/>
        <end position="2091"/>
    </location>
</feature>
<keyword evidence="6" id="KW-0418">Kinase</keyword>
<dbReference type="Gene3D" id="1.10.287.130">
    <property type="match status" value="1"/>
</dbReference>
<evidence type="ECO:0000256" key="4">
    <source>
        <dbReference type="ARBA" id="ARBA00022553"/>
    </source>
</evidence>
<dbReference type="Gene3D" id="3.30.565.10">
    <property type="entry name" value="Histidine kinase-like ATPase, C-terminal domain"/>
    <property type="match status" value="1"/>
</dbReference>
<dbReference type="InterPro" id="IPR046342">
    <property type="entry name" value="CBS_dom_sf"/>
</dbReference>
<evidence type="ECO:0000259" key="11">
    <source>
        <dbReference type="PROSITE" id="PS50046"/>
    </source>
</evidence>
<dbReference type="PANTHER" id="PTHR43047:SF63">
    <property type="entry name" value="HISTIDINE KINASE"/>
    <property type="match status" value="1"/>
</dbReference>
<dbReference type="SUPFAM" id="SSF55874">
    <property type="entry name" value="ATPase domain of HSP90 chaperone/DNA topoisomerase II/histidine kinase"/>
    <property type="match status" value="1"/>
</dbReference>
<evidence type="ECO:0000259" key="16">
    <source>
        <dbReference type="PROSITE" id="PS51371"/>
    </source>
</evidence>
<keyword evidence="7" id="KW-0902">Two-component regulatory system</keyword>
<evidence type="ECO:0000313" key="18">
    <source>
        <dbReference type="Proteomes" id="UP000738376"/>
    </source>
</evidence>
<dbReference type="InterPro" id="IPR001610">
    <property type="entry name" value="PAC"/>
</dbReference>
<dbReference type="SMART" id="SM00065">
    <property type="entry name" value="GAF"/>
    <property type="match status" value="3"/>
</dbReference>
<feature type="domain" description="CBS" evidence="16">
    <location>
        <begin position="15"/>
        <end position="90"/>
    </location>
</feature>
<reference evidence="17 18" key="1">
    <citation type="submission" date="2020-03" db="EMBL/GenBank/DDBJ databases">
        <title>Draft Genome Sequence of 2-Methylisoborneol Producing Pseudanabaena yagii Strain GIHE-NHR1 Isolated from North Han River in South Korea.</title>
        <authorList>
            <person name="Jeong J."/>
        </authorList>
    </citation>
    <scope>NUCLEOTIDE SEQUENCE [LARGE SCALE GENOMIC DNA]</scope>
    <source>
        <strain evidence="17 18">GIHE-NHR1</strain>
    </source>
</reference>
<feature type="domain" description="CBS" evidence="16">
    <location>
        <begin position="99"/>
        <end position="159"/>
    </location>
</feature>
<comment type="catalytic activity">
    <reaction evidence="1">
        <text>ATP + protein L-histidine = ADP + protein N-phospho-L-histidine.</text>
        <dbReference type="EC" id="2.7.13.3"/>
    </reaction>
</comment>
<evidence type="ECO:0000256" key="10">
    <source>
        <dbReference type="SAM" id="Coils"/>
    </source>
</evidence>
<evidence type="ECO:0000256" key="8">
    <source>
        <dbReference type="PROSITE-ProRule" id="PRU00169"/>
    </source>
</evidence>
<gene>
    <name evidence="17" type="ORF">HC246_07310</name>
</gene>
<sequence>MNVTTLTPSELKLAIVRNPLVVTPNVMVTDAIAQMTNERSQCNVYAGINPIDEQHAELRSSCVLVVEDGQVIGILTERDIVHLSATYISLDHLIIRDVMASPVFTLQEENFTDILQTVNLLQHHHVRHLPVVDDQNCVVGLITHESLRQIFKPVNLLRLRIVADVMTQEVICAAPTSSMLEIAKLLSKNHVSCVIIVEPISPHTQNSSEHQLLRPVGLVTERDLVQFQGLGLNLSNCTAEAVMSTPVFAISPNDSLLSVQELMDRQLIRRLAVTGQQGELLGIITQSSLLQALNPLELYNLAEILESKVLRLEAEKMALLENRNTELEQEVEVRTKTLVTKAAREKLVAEIADHIRHSFNLQEILDICVAEVREFIKCDRVLVYQFQPDWSGIILAESVEDGVSASLGNQINDFCFHDRPIALYNQNQSILVNNIYAVGYSACHIEQLERYQVKANLVVPINLSGQLWGLLIAHQCNDYRHWLSDDAKLLQDISVHLAIATQQSLAYQQVQNQLAELTTWRNRYEAAERASGQMLYEYNYVNDAIVWGANAELITGYSPASMPNTFNNWLALIHPEDQAHFQQLVEPSFTNKTPFLGQYRIRHQAGHYIWVEDRNQWLMNGEGEGIGLVGMIADISDRKQAEEALKASEAHQRALLQAIPDLFMRANREGIYLEFASIPDRHRIVGNLADMRGTHVSETLSPEAAQQRMEFVERALQTQSLQTYEQDFSTEDNIHIEEVRVVPYNENEVLLLARDISDRKINELKLAKSEAHLQKIATTVPGMLYTLVQNPDGAVEFTYISPPAAEILEIDIAEALADSSLLLNQIHPDDLAGYIAAGEQSRANMQNFQHEWRIITPSGKIKWLQANAQIERLENQQVSWVGIVLDVTERKQAENDLKRTTQLFREAQRIAHCGNWEHNLIENTVYWSDEVFRIFEVAPQQTVSYEVVLNGIHPDDREIVDKTYTKSISDRIPYNLVHRLLMPDGRVKYVQAQCETLYANDGSPIRAQGTVIDITNLKVAELELASINAELEERVNRLAQERETRYRILMDGASDAIILADTQGYILEVNSKAEELLGYSRDELATMHFSQLHPPEDLPHLIKAFEQFTKQEIAQVFDVNFLSKNGEVIPVDISASVIEFDGKPIAQGIFRDIRDRKKIEQALRESEIRFRRVFESNIVGMMFTDFDGIITDANDRFLEMLGYTRAELEAKQINWATMTPPEYAQQDLEIIANLEKHRVNDPFEKAYYHKDGHLVYILLAAALLSEKDSSCVCLAVDISDRKQIEEQLQLQAKKKQLLFNITNAIRQSLNTEDILHTAVNEVRQLLEVDRVAIYRFQSDWSGEFIIESRANGWIELVGDDVNKIWEDTYLQETQGGRFRHHETMTVNDIYQAGLQPCHIDLLKQFQARAYVITPIFVGDRLWGLFAMYDNSKPHEWTALEVDLLEQIASQLAIAIYQANLYQQVQTELKIRQQAEAAIAQQLNQQRTLGAITQRIRESLDINEILATVTQQVKDVLQCDRVIVFRLYHDGRSQIVEERVSSEFASLKNQHWEDEVWSQEILDCYWQGQPRIVPDVMNDIWTDCLVDYSREGQIQSKIVAPILQELHDRENHRWVDASQGNKLWGVLVVHACQEKRVWQDAEAQVLQQIANQLAIAIQQASLFEQVQRELSDRQKAQQQLTRTNQQLALSNEELARATRLKDEFLANMSHELRTPLNAILGITEGLCEEVFGSLNDQQKNVLQTIEKSGNHLLELINDILDLAKIESGEVTLEVTSTNIRQLCQASVVFINQQALQKQLQLTLNIGSQLPDLIIDERRIRQVLINLLNNAVKFTPSGGRISLDVNLESNPSNNIDANINDSSHGNVKYWVTFTITDTGIGITPENLKKLFQPFIQVDSALNRQYEGTGLGLALVKRIVELHGGYVNASSEFGVGSRFMISLPYLADTLPSNLTQSSPEPVEPMSITDNNDDTIAPPLILLAEDNEANIVTISAYLQAKGYRLIIAKDGREAVDLVLSEEPDLVLMDIQMPSMDGIEAIKLIRSKNLLDLPIIALTALAMAGDREKCLEAGATDYMSKPIKLKQLATTIQQHL</sequence>
<dbReference type="EMBL" id="JAAVJL010000001">
    <property type="protein sequence ID" value="NMF57830.1"/>
    <property type="molecule type" value="Genomic_DNA"/>
</dbReference>
<dbReference type="PROSITE" id="PS50110">
    <property type="entry name" value="RESPONSE_REGULATORY"/>
    <property type="match status" value="1"/>
</dbReference>
<organism evidence="17 18">
    <name type="scientific">Pseudanabaena yagii GIHE-NHR1</name>
    <dbReference type="NCBI Taxonomy" id="2722753"/>
    <lineage>
        <taxon>Bacteria</taxon>
        <taxon>Bacillati</taxon>
        <taxon>Cyanobacteriota</taxon>
        <taxon>Cyanophyceae</taxon>
        <taxon>Pseudanabaenales</taxon>
        <taxon>Pseudanabaenaceae</taxon>
        <taxon>Pseudanabaena</taxon>
        <taxon>Pseudanabaena yagii</taxon>
    </lineage>
</organism>
<dbReference type="Gene3D" id="3.30.450.20">
    <property type="entry name" value="PAS domain"/>
    <property type="match status" value="6"/>
</dbReference>
<dbReference type="PROSITE" id="PS50113">
    <property type="entry name" value="PAC"/>
    <property type="match status" value="5"/>
</dbReference>
<dbReference type="Proteomes" id="UP000738376">
    <property type="component" value="Unassembled WGS sequence"/>
</dbReference>
<dbReference type="Pfam" id="PF13426">
    <property type="entry name" value="PAS_9"/>
    <property type="match status" value="2"/>
</dbReference>
<evidence type="ECO:0000256" key="1">
    <source>
        <dbReference type="ARBA" id="ARBA00000085"/>
    </source>
</evidence>
<dbReference type="Pfam" id="PF08447">
    <property type="entry name" value="PAS_3"/>
    <property type="match status" value="3"/>
</dbReference>
<dbReference type="InterPro" id="IPR036890">
    <property type="entry name" value="HATPase_C_sf"/>
</dbReference>
<dbReference type="PROSITE" id="PS50112">
    <property type="entry name" value="PAS"/>
    <property type="match status" value="3"/>
</dbReference>
<feature type="domain" description="PAC" evidence="15">
    <location>
        <begin position="1115"/>
        <end position="1165"/>
    </location>
</feature>
<dbReference type="InterPro" id="IPR003661">
    <property type="entry name" value="HisK_dim/P_dom"/>
</dbReference>
<dbReference type="PANTHER" id="PTHR43047">
    <property type="entry name" value="TWO-COMPONENT HISTIDINE PROTEIN KINASE"/>
    <property type="match status" value="1"/>
</dbReference>
<dbReference type="Pfam" id="PF00512">
    <property type="entry name" value="HisKA"/>
    <property type="match status" value="1"/>
</dbReference>
<feature type="domain" description="PAS" evidence="14">
    <location>
        <begin position="925"/>
        <end position="971"/>
    </location>
</feature>
<feature type="modified residue" description="4-aspartylphosphate" evidence="8">
    <location>
        <position position="2025"/>
    </location>
</feature>
<feature type="domain" description="PAC" evidence="15">
    <location>
        <begin position="1241"/>
        <end position="1290"/>
    </location>
</feature>
<dbReference type="SUPFAM" id="SSF55781">
    <property type="entry name" value="GAF domain-like"/>
    <property type="match status" value="3"/>
</dbReference>
<dbReference type="Pfam" id="PF00072">
    <property type="entry name" value="Response_reg"/>
    <property type="match status" value="1"/>
</dbReference>
<feature type="domain" description="Phytochrome chromophore attachment site" evidence="11">
    <location>
        <begin position="360"/>
        <end position="496"/>
    </location>
</feature>
<feature type="domain" description="CBS" evidence="16">
    <location>
        <begin position="166"/>
        <end position="234"/>
    </location>
</feature>
<dbReference type="CDD" id="cd17774">
    <property type="entry name" value="CBS_two-component_sensor_histidine_kinase_repeat2"/>
    <property type="match status" value="1"/>
</dbReference>
<dbReference type="InterPro" id="IPR000700">
    <property type="entry name" value="PAS-assoc_C"/>
</dbReference>
<dbReference type="InterPro" id="IPR035965">
    <property type="entry name" value="PAS-like_dom_sf"/>
</dbReference>
<evidence type="ECO:0000259" key="13">
    <source>
        <dbReference type="PROSITE" id="PS50110"/>
    </source>
</evidence>
<dbReference type="PROSITE" id="PS50046">
    <property type="entry name" value="PHYTOCHROME_2"/>
    <property type="match status" value="3"/>
</dbReference>
<dbReference type="SMART" id="SM00387">
    <property type="entry name" value="HATPase_c"/>
    <property type="match status" value="1"/>
</dbReference>
<dbReference type="InterPro" id="IPR005467">
    <property type="entry name" value="His_kinase_dom"/>
</dbReference>
<dbReference type="SMART" id="SM00091">
    <property type="entry name" value="PAS"/>
    <property type="match status" value="6"/>
</dbReference>
<dbReference type="InterPro" id="IPR001789">
    <property type="entry name" value="Sig_transdc_resp-reg_receiver"/>
</dbReference>
<dbReference type="InterPro" id="IPR000014">
    <property type="entry name" value="PAS"/>
</dbReference>
<feature type="domain" description="PAC" evidence="15">
    <location>
        <begin position="848"/>
        <end position="899"/>
    </location>
</feature>
<dbReference type="Pfam" id="PF01590">
    <property type="entry name" value="GAF"/>
    <property type="match status" value="3"/>
</dbReference>
<dbReference type="SMART" id="SM00388">
    <property type="entry name" value="HisKA"/>
    <property type="match status" value="1"/>
</dbReference>
<dbReference type="SUPFAM" id="SSF52172">
    <property type="entry name" value="CheY-like"/>
    <property type="match status" value="1"/>
</dbReference>
<dbReference type="PROSITE" id="PS50109">
    <property type="entry name" value="HIS_KIN"/>
    <property type="match status" value="1"/>
</dbReference>
<evidence type="ECO:0000259" key="15">
    <source>
        <dbReference type="PROSITE" id="PS50113"/>
    </source>
</evidence>
<keyword evidence="9" id="KW-0129">CBS domain</keyword>
<dbReference type="SMART" id="SM00448">
    <property type="entry name" value="REC"/>
    <property type="match status" value="1"/>
</dbReference>
<evidence type="ECO:0000256" key="3">
    <source>
        <dbReference type="ARBA" id="ARBA00012438"/>
    </source>
</evidence>
<dbReference type="InterPro" id="IPR003018">
    <property type="entry name" value="GAF"/>
</dbReference>
<dbReference type="PROSITE" id="PS51371">
    <property type="entry name" value="CBS"/>
    <property type="match status" value="4"/>
</dbReference>
<protein>
    <recommendedName>
        <fullName evidence="3">histidine kinase</fullName>
        <ecNumber evidence="3">2.7.13.3</ecNumber>
    </recommendedName>
</protein>
<proteinExistence type="inferred from homology"/>
<dbReference type="InterPro" id="IPR036097">
    <property type="entry name" value="HisK_dim/P_sf"/>
</dbReference>
<dbReference type="Pfam" id="PF00571">
    <property type="entry name" value="CBS"/>
    <property type="match status" value="4"/>
</dbReference>
<dbReference type="CDD" id="cd04620">
    <property type="entry name" value="CBS_two-component_sensor_histidine_kinase_repeat1"/>
    <property type="match status" value="1"/>
</dbReference>
<dbReference type="SUPFAM" id="SSF54631">
    <property type="entry name" value="CBS-domain pair"/>
    <property type="match status" value="2"/>
</dbReference>
<feature type="domain" description="PAC" evidence="15">
    <location>
        <begin position="595"/>
        <end position="647"/>
    </location>
</feature>
<evidence type="ECO:0000259" key="14">
    <source>
        <dbReference type="PROSITE" id="PS50112"/>
    </source>
</evidence>
<dbReference type="Pfam" id="PF02518">
    <property type="entry name" value="HATPase_c"/>
    <property type="match status" value="1"/>
</dbReference>
<dbReference type="CDD" id="cd00082">
    <property type="entry name" value="HisKA"/>
    <property type="match status" value="1"/>
</dbReference>
<dbReference type="InterPro" id="IPR013655">
    <property type="entry name" value="PAS_fold_3"/>
</dbReference>
<dbReference type="PRINTS" id="PR00344">
    <property type="entry name" value="BCTRLSENSOR"/>
</dbReference>
<keyword evidence="5" id="KW-0808">Transferase</keyword>
<keyword evidence="4 8" id="KW-0597">Phosphoprotein</keyword>
<feature type="domain" description="PAS" evidence="14">
    <location>
        <begin position="1042"/>
        <end position="1112"/>
    </location>
</feature>
<dbReference type="SMART" id="SM00116">
    <property type="entry name" value="CBS"/>
    <property type="match status" value="4"/>
</dbReference>
<accession>A0ABX1LNX5</accession>
<dbReference type="InterPro" id="IPR000644">
    <property type="entry name" value="CBS_dom"/>
</dbReference>
<feature type="domain" description="PAC" evidence="15">
    <location>
        <begin position="974"/>
        <end position="1026"/>
    </location>
</feature>
<dbReference type="CDD" id="cd16922">
    <property type="entry name" value="HATPase_EvgS-ArcB-TorS-like"/>
    <property type="match status" value="1"/>
</dbReference>
<dbReference type="SUPFAM" id="SSF47384">
    <property type="entry name" value="Homodimeric domain of signal transducing histidine kinase"/>
    <property type="match status" value="1"/>
</dbReference>
<feature type="domain" description="CBS" evidence="16">
    <location>
        <begin position="243"/>
        <end position="303"/>
    </location>
</feature>
<evidence type="ECO:0000256" key="7">
    <source>
        <dbReference type="ARBA" id="ARBA00023012"/>
    </source>
</evidence>
<dbReference type="CDD" id="cd00130">
    <property type="entry name" value="PAS"/>
    <property type="match status" value="5"/>
</dbReference>
<feature type="coiled-coil region" evidence="10">
    <location>
        <begin position="1665"/>
        <end position="1699"/>
    </location>
</feature>
<keyword evidence="10" id="KW-0175">Coiled coil</keyword>
<dbReference type="NCBIfam" id="TIGR00229">
    <property type="entry name" value="sensory_box"/>
    <property type="match status" value="4"/>
</dbReference>
<feature type="domain" description="Phytochrome chromophore attachment site" evidence="11">
    <location>
        <begin position="1500"/>
        <end position="1651"/>
    </location>
</feature>
<feature type="coiled-coil region" evidence="10">
    <location>
        <begin position="1017"/>
        <end position="1044"/>
    </location>
</feature>
<dbReference type="InterPro" id="IPR003594">
    <property type="entry name" value="HATPase_dom"/>
</dbReference>
<feature type="domain" description="Histidine kinase" evidence="12">
    <location>
        <begin position="1706"/>
        <end position="1944"/>
    </location>
</feature>
<dbReference type="SUPFAM" id="SSF55785">
    <property type="entry name" value="PYP-like sensor domain (PAS domain)"/>
    <property type="match status" value="6"/>
</dbReference>
<comment type="caution">
    <text evidence="17">The sequence shown here is derived from an EMBL/GenBank/DDBJ whole genome shotgun (WGS) entry which is preliminary data.</text>
</comment>
<name>A0ABX1LNX5_9CYAN</name>
<keyword evidence="18" id="KW-1185">Reference proteome</keyword>
<dbReference type="InterPro" id="IPR016132">
    <property type="entry name" value="Phyto_chromo_attachment"/>
</dbReference>
<feature type="domain" description="PAS" evidence="14">
    <location>
        <begin position="1166"/>
        <end position="1222"/>
    </location>
</feature>
<dbReference type="RefSeq" id="WP_169362814.1">
    <property type="nucleotide sequence ID" value="NZ_JAAVJL010000001.1"/>
</dbReference>
<dbReference type="InterPro" id="IPR004358">
    <property type="entry name" value="Sig_transdc_His_kin-like_C"/>
</dbReference>
<dbReference type="InterPro" id="IPR029016">
    <property type="entry name" value="GAF-like_dom_sf"/>
</dbReference>
<dbReference type="InterPro" id="IPR011006">
    <property type="entry name" value="CheY-like_superfamily"/>
</dbReference>
<comment type="similarity">
    <text evidence="2">In the N-terminal section; belongs to the phytochrome family.</text>
</comment>
<dbReference type="Gene3D" id="3.40.50.2300">
    <property type="match status" value="1"/>
</dbReference>
<evidence type="ECO:0000256" key="2">
    <source>
        <dbReference type="ARBA" id="ARBA00006402"/>
    </source>
</evidence>
<evidence type="ECO:0000256" key="5">
    <source>
        <dbReference type="ARBA" id="ARBA00022679"/>
    </source>
</evidence>
<evidence type="ECO:0000256" key="9">
    <source>
        <dbReference type="PROSITE-ProRule" id="PRU00703"/>
    </source>
</evidence>
<dbReference type="EC" id="2.7.13.3" evidence="3"/>
<dbReference type="Gene3D" id="3.30.450.40">
    <property type="match status" value="3"/>
</dbReference>
<dbReference type="Gene3D" id="2.10.70.100">
    <property type="match status" value="1"/>
</dbReference>
<dbReference type="SMART" id="SM00086">
    <property type="entry name" value="PAC"/>
    <property type="match status" value="5"/>
</dbReference>
<dbReference type="Gene3D" id="3.10.580.10">
    <property type="entry name" value="CBS-domain"/>
    <property type="match status" value="2"/>
</dbReference>
<evidence type="ECO:0000259" key="12">
    <source>
        <dbReference type="PROSITE" id="PS50109"/>
    </source>
</evidence>